<feature type="region of interest" description="Disordered" evidence="1">
    <location>
        <begin position="148"/>
        <end position="171"/>
    </location>
</feature>
<protein>
    <submittedName>
        <fullName evidence="3">Serine/threonine-protein kinase N2</fullName>
    </submittedName>
</protein>
<organism evidence="3 4">
    <name type="scientific">Liparis tanakae</name>
    <name type="common">Tanaka's snailfish</name>
    <dbReference type="NCBI Taxonomy" id="230148"/>
    <lineage>
        <taxon>Eukaryota</taxon>
        <taxon>Metazoa</taxon>
        <taxon>Chordata</taxon>
        <taxon>Craniata</taxon>
        <taxon>Vertebrata</taxon>
        <taxon>Euteleostomi</taxon>
        <taxon>Actinopterygii</taxon>
        <taxon>Neopterygii</taxon>
        <taxon>Teleostei</taxon>
        <taxon>Neoteleostei</taxon>
        <taxon>Acanthomorphata</taxon>
        <taxon>Eupercaria</taxon>
        <taxon>Perciformes</taxon>
        <taxon>Cottioidei</taxon>
        <taxon>Cottales</taxon>
        <taxon>Liparidae</taxon>
        <taxon>Liparis</taxon>
    </lineage>
</organism>
<keyword evidence="3" id="KW-0808">Transferase</keyword>
<evidence type="ECO:0000256" key="1">
    <source>
        <dbReference type="SAM" id="MobiDB-lite"/>
    </source>
</evidence>
<evidence type="ECO:0000259" key="2">
    <source>
        <dbReference type="SMART" id="SM00742"/>
    </source>
</evidence>
<keyword evidence="3" id="KW-0418">Kinase</keyword>
<dbReference type="AlphaFoldDB" id="A0A4Z2EBS3"/>
<evidence type="ECO:0000313" key="3">
    <source>
        <dbReference type="EMBL" id="TNN26020.1"/>
    </source>
</evidence>
<accession>A0A4Z2EBS3</accession>
<sequence length="189" mass="20497">MTSAQQMLQDSRTKMELLRMQIIRVSQTEQEGAGQPVESGSALELRVADLVHHMKIESAVADGARNVVKQLSGRKTQDRRVLAEVSTASTAWQGRRGLAAPGVTSPCPQAQARMQESSQKVDLLCLSLERRSSELPPGRHAAIREELLGTPPSCRKPSSSSSSSSSSSFKPASLTGIHIFQQPFIVLLH</sequence>
<keyword evidence="4" id="KW-1185">Reference proteome</keyword>
<dbReference type="Proteomes" id="UP000314294">
    <property type="component" value="Unassembled WGS sequence"/>
</dbReference>
<dbReference type="InterPro" id="IPR011072">
    <property type="entry name" value="HR1_rho-bd"/>
</dbReference>
<dbReference type="GO" id="GO:0007165">
    <property type="term" value="P:signal transduction"/>
    <property type="evidence" value="ECO:0007669"/>
    <property type="project" value="InterPro"/>
</dbReference>
<name>A0A4Z2EBS3_9TELE</name>
<reference evidence="3 4" key="1">
    <citation type="submission" date="2019-03" db="EMBL/GenBank/DDBJ databases">
        <title>First draft genome of Liparis tanakae, snailfish: a comprehensive survey of snailfish specific genes.</title>
        <authorList>
            <person name="Kim W."/>
            <person name="Song I."/>
            <person name="Jeong J.-H."/>
            <person name="Kim D."/>
            <person name="Kim S."/>
            <person name="Ryu S."/>
            <person name="Song J.Y."/>
            <person name="Lee S.K."/>
        </authorList>
    </citation>
    <scope>NUCLEOTIDE SEQUENCE [LARGE SCALE GENOMIC DNA]</scope>
    <source>
        <tissue evidence="3">Muscle</tissue>
    </source>
</reference>
<proteinExistence type="predicted"/>
<dbReference type="Gene3D" id="1.10.287.160">
    <property type="entry name" value="HR1 repeat"/>
    <property type="match status" value="2"/>
</dbReference>
<comment type="caution">
    <text evidence="3">The sequence shown here is derived from an EMBL/GenBank/DDBJ whole genome shotgun (WGS) entry which is preliminary data.</text>
</comment>
<dbReference type="InterPro" id="IPR036274">
    <property type="entry name" value="HR1_rpt_sf"/>
</dbReference>
<feature type="compositionally biased region" description="Low complexity" evidence="1">
    <location>
        <begin position="158"/>
        <end position="168"/>
    </location>
</feature>
<gene>
    <name evidence="3" type="primary">pkn2_1</name>
    <name evidence="3" type="ORF">EYF80_063844</name>
</gene>
<dbReference type="EMBL" id="SRLO01011147">
    <property type="protein sequence ID" value="TNN26020.1"/>
    <property type="molecule type" value="Genomic_DNA"/>
</dbReference>
<dbReference type="SMART" id="SM00742">
    <property type="entry name" value="Hr1"/>
    <property type="match status" value="1"/>
</dbReference>
<dbReference type="GO" id="GO:0016301">
    <property type="term" value="F:kinase activity"/>
    <property type="evidence" value="ECO:0007669"/>
    <property type="project" value="UniProtKB-KW"/>
</dbReference>
<evidence type="ECO:0000313" key="4">
    <source>
        <dbReference type="Proteomes" id="UP000314294"/>
    </source>
</evidence>
<dbReference type="SUPFAM" id="SSF46585">
    <property type="entry name" value="HR1 repeat"/>
    <property type="match status" value="3"/>
</dbReference>
<feature type="domain" description="REM-1" evidence="2">
    <location>
        <begin position="45"/>
        <end position="138"/>
    </location>
</feature>
<dbReference type="OrthoDB" id="9950545at2759"/>